<dbReference type="PANTHER" id="PTHR23514:SF13">
    <property type="entry name" value="INNER MEMBRANE PROTEIN YBJJ"/>
    <property type="match status" value="1"/>
</dbReference>
<evidence type="ECO:0000256" key="3">
    <source>
        <dbReference type="ARBA" id="ARBA00022989"/>
    </source>
</evidence>
<keyword evidence="4 5" id="KW-0472">Membrane</keyword>
<evidence type="ECO:0000259" key="6">
    <source>
        <dbReference type="PROSITE" id="PS50850"/>
    </source>
</evidence>
<feature type="transmembrane region" description="Helical" evidence="5">
    <location>
        <begin position="74"/>
        <end position="91"/>
    </location>
</feature>
<dbReference type="InterPro" id="IPR036259">
    <property type="entry name" value="MFS_trans_sf"/>
</dbReference>
<dbReference type="InterPro" id="IPR051788">
    <property type="entry name" value="MFS_Transporter"/>
</dbReference>
<feature type="transmembrane region" description="Helical" evidence="5">
    <location>
        <begin position="136"/>
        <end position="154"/>
    </location>
</feature>
<dbReference type="SUPFAM" id="SSF103473">
    <property type="entry name" value="MFS general substrate transporter"/>
    <property type="match status" value="1"/>
</dbReference>
<feature type="transmembrane region" description="Helical" evidence="5">
    <location>
        <begin position="294"/>
        <end position="316"/>
    </location>
</feature>
<comment type="caution">
    <text evidence="7">The sequence shown here is derived from an EMBL/GenBank/DDBJ whole genome shotgun (WGS) entry which is preliminary data.</text>
</comment>
<dbReference type="PROSITE" id="PS50850">
    <property type="entry name" value="MFS"/>
    <property type="match status" value="1"/>
</dbReference>
<feature type="transmembrane region" description="Helical" evidence="5">
    <location>
        <begin position="356"/>
        <end position="378"/>
    </location>
</feature>
<comment type="subcellular location">
    <subcellularLocation>
        <location evidence="1">Membrane</location>
        <topology evidence="1">Multi-pass membrane protein</topology>
    </subcellularLocation>
</comment>
<dbReference type="Gene3D" id="1.20.1250.20">
    <property type="entry name" value="MFS general substrate transporter like domains"/>
    <property type="match status" value="2"/>
</dbReference>
<gene>
    <name evidence="7" type="ORF">P1J78_03435</name>
</gene>
<keyword evidence="2 5" id="KW-0812">Transmembrane</keyword>
<dbReference type="Pfam" id="PF07690">
    <property type="entry name" value="MFS_1"/>
    <property type="match status" value="1"/>
</dbReference>
<protein>
    <submittedName>
        <fullName evidence="7">MFS transporter</fullName>
    </submittedName>
</protein>
<proteinExistence type="predicted"/>
<dbReference type="InterPro" id="IPR020846">
    <property type="entry name" value="MFS_dom"/>
</dbReference>
<evidence type="ECO:0000256" key="2">
    <source>
        <dbReference type="ARBA" id="ARBA00022692"/>
    </source>
</evidence>
<dbReference type="AlphaFoldDB" id="A0AAE3NKV4"/>
<accession>A0AAE3NKV4</accession>
<dbReference type="Proteomes" id="UP001220964">
    <property type="component" value="Unassembled WGS sequence"/>
</dbReference>
<reference evidence="7" key="1">
    <citation type="submission" date="2023-03" db="EMBL/GenBank/DDBJ databases">
        <title>Multiphase analysis and comparison of six strains from genera Psychromarinibacter, Lutimaribacter, and Maritimibacter, including a novel species: Psychromarinibacter sediminicola sp. nov.</title>
        <authorList>
            <person name="Wang Y.-H."/>
            <person name="Ye M.-Q."/>
            <person name="Du Z.-J."/>
        </authorList>
    </citation>
    <scope>NUCLEOTIDE SEQUENCE</scope>
    <source>
        <strain evidence="7">C21-152</strain>
    </source>
</reference>
<evidence type="ECO:0000256" key="5">
    <source>
        <dbReference type="SAM" id="Phobius"/>
    </source>
</evidence>
<dbReference type="CDD" id="cd17393">
    <property type="entry name" value="MFS_MosC_like"/>
    <property type="match status" value="1"/>
</dbReference>
<evidence type="ECO:0000313" key="8">
    <source>
        <dbReference type="Proteomes" id="UP001220964"/>
    </source>
</evidence>
<dbReference type="EMBL" id="JARGYC010000005">
    <property type="protein sequence ID" value="MDF0599778.1"/>
    <property type="molecule type" value="Genomic_DNA"/>
</dbReference>
<dbReference type="PANTHER" id="PTHR23514">
    <property type="entry name" value="BYPASS OF STOP CODON PROTEIN 6"/>
    <property type="match status" value="1"/>
</dbReference>
<keyword evidence="8" id="KW-1185">Reference proteome</keyword>
<feature type="transmembrane region" description="Helical" evidence="5">
    <location>
        <begin position="43"/>
        <end position="62"/>
    </location>
</feature>
<feature type="domain" description="Major facilitator superfamily (MFS) profile" evidence="6">
    <location>
        <begin position="203"/>
        <end position="390"/>
    </location>
</feature>
<organism evidence="7 8">
    <name type="scientific">Psychromarinibacter sediminicola</name>
    <dbReference type="NCBI Taxonomy" id="3033385"/>
    <lineage>
        <taxon>Bacteria</taxon>
        <taxon>Pseudomonadati</taxon>
        <taxon>Pseudomonadota</taxon>
        <taxon>Alphaproteobacteria</taxon>
        <taxon>Rhodobacterales</taxon>
        <taxon>Paracoccaceae</taxon>
        <taxon>Psychromarinibacter</taxon>
    </lineage>
</organism>
<dbReference type="GO" id="GO:0016020">
    <property type="term" value="C:membrane"/>
    <property type="evidence" value="ECO:0007669"/>
    <property type="project" value="UniProtKB-SubCell"/>
</dbReference>
<evidence type="ECO:0000256" key="4">
    <source>
        <dbReference type="ARBA" id="ARBA00023136"/>
    </source>
</evidence>
<dbReference type="RefSeq" id="WP_275565924.1">
    <property type="nucleotide sequence ID" value="NZ_JARGYC010000005.1"/>
</dbReference>
<dbReference type="GO" id="GO:0022857">
    <property type="term" value="F:transmembrane transporter activity"/>
    <property type="evidence" value="ECO:0007669"/>
    <property type="project" value="InterPro"/>
</dbReference>
<feature type="transmembrane region" description="Helical" evidence="5">
    <location>
        <begin position="12"/>
        <end position="31"/>
    </location>
</feature>
<name>A0AAE3NKV4_9RHOB</name>
<sequence length="390" mass="39653">MSVISALRLSRAPAAGLMAVGVLWGSFAALVPDIKARVGVSDAELGVALLMSALGGLISLWAAPWITARLGRRALPVLGALVVVAILLPVLPQRVWTLGLALFGMGVAVALLDIASNVRISALEARHGRHLMNVNHAMFSFAFAGAAWICGMARQAGGGPAQILPAMALVVAALILAMRAPRGAGAGAAPVATEPAGRAPWGAIALTGLVMFCSFIGENATEAWSALHIERTLGAEAGHGSFGPATLGLVMGIGRMSGQLLTARFGDARLIFGSALLGIVGALTLAAAPTVPVAIAGVAITGLGMAVIVPSANSILGARVTEAQRSHAISRAWMFGVVGFFVGPSMMGGIAELFGLRMSFVAVAVIVALIVPAIWALSGRRRAQVAARQP</sequence>
<dbReference type="InterPro" id="IPR011701">
    <property type="entry name" value="MFS"/>
</dbReference>
<evidence type="ECO:0000313" key="7">
    <source>
        <dbReference type="EMBL" id="MDF0599778.1"/>
    </source>
</evidence>
<feature type="transmembrane region" description="Helical" evidence="5">
    <location>
        <begin position="270"/>
        <end position="288"/>
    </location>
</feature>
<feature type="transmembrane region" description="Helical" evidence="5">
    <location>
        <begin position="328"/>
        <end position="350"/>
    </location>
</feature>
<evidence type="ECO:0000256" key="1">
    <source>
        <dbReference type="ARBA" id="ARBA00004141"/>
    </source>
</evidence>
<feature type="transmembrane region" description="Helical" evidence="5">
    <location>
        <begin position="160"/>
        <end position="178"/>
    </location>
</feature>
<keyword evidence="3 5" id="KW-1133">Transmembrane helix</keyword>
<feature type="transmembrane region" description="Helical" evidence="5">
    <location>
        <begin position="97"/>
        <end position="115"/>
    </location>
</feature>